<comment type="similarity">
    <text evidence="2">Belongs to the UPF0291 family.</text>
</comment>
<evidence type="ECO:0000256" key="2">
    <source>
        <dbReference type="HAMAP-Rule" id="MF_01103"/>
    </source>
</evidence>
<proteinExistence type="inferred from homology"/>
<protein>
    <recommendedName>
        <fullName evidence="2">UPF0291 protein H9868_09670</fullName>
    </recommendedName>
</protein>
<feature type="region of interest" description="Disordered" evidence="3">
    <location>
        <begin position="1"/>
        <end position="24"/>
    </location>
</feature>
<reference evidence="4" key="1">
    <citation type="journal article" date="2021" name="PeerJ">
        <title>Extensive microbial diversity within the chicken gut microbiome revealed by metagenomics and culture.</title>
        <authorList>
            <person name="Gilroy R."/>
            <person name="Ravi A."/>
            <person name="Getino M."/>
            <person name="Pursley I."/>
            <person name="Horton D.L."/>
            <person name="Alikhan N.F."/>
            <person name="Baker D."/>
            <person name="Gharbi K."/>
            <person name="Hall N."/>
            <person name="Watson M."/>
            <person name="Adriaenssens E.M."/>
            <person name="Foster-Nyarko E."/>
            <person name="Jarju S."/>
            <person name="Secka A."/>
            <person name="Antonio M."/>
            <person name="Oren A."/>
            <person name="Chaudhuri R.R."/>
            <person name="La Ragione R."/>
            <person name="Hildebrand F."/>
            <person name="Pallen M.J."/>
        </authorList>
    </citation>
    <scope>NUCLEOTIDE SEQUENCE</scope>
    <source>
        <strain evidence="4">ChiGjej6B6-1540</strain>
    </source>
</reference>
<comment type="subcellular location">
    <subcellularLocation>
        <location evidence="2">Cytoplasm</location>
    </subcellularLocation>
</comment>
<accession>A0A9D1RW20</accession>
<dbReference type="Gene3D" id="1.10.287.540">
    <property type="entry name" value="Helix hairpin bin"/>
    <property type="match status" value="1"/>
</dbReference>
<evidence type="ECO:0000256" key="3">
    <source>
        <dbReference type="SAM" id="MobiDB-lite"/>
    </source>
</evidence>
<evidence type="ECO:0000256" key="1">
    <source>
        <dbReference type="ARBA" id="ARBA00022490"/>
    </source>
</evidence>
<dbReference type="GO" id="GO:0005737">
    <property type="term" value="C:cytoplasm"/>
    <property type="evidence" value="ECO:0007669"/>
    <property type="project" value="UniProtKB-SubCell"/>
</dbReference>
<dbReference type="AlphaFoldDB" id="A0A9D1RW20"/>
<sequence length="69" mass="7875">MTQEQIDRINALARKAKTPEGLTPEERTEQAILRQAYVAAVRKNLEAQLDNTYIVEPDGTKHRLTPKDE</sequence>
<evidence type="ECO:0000313" key="5">
    <source>
        <dbReference type="Proteomes" id="UP000824192"/>
    </source>
</evidence>
<dbReference type="HAMAP" id="MF_01103">
    <property type="entry name" value="UPF0291"/>
    <property type="match status" value="1"/>
</dbReference>
<comment type="caution">
    <text evidence="4">The sequence shown here is derived from an EMBL/GenBank/DDBJ whole genome shotgun (WGS) entry which is preliminary data.</text>
</comment>
<reference evidence="4" key="2">
    <citation type="submission" date="2021-04" db="EMBL/GenBank/DDBJ databases">
        <authorList>
            <person name="Gilroy R."/>
        </authorList>
    </citation>
    <scope>NUCLEOTIDE SEQUENCE</scope>
    <source>
        <strain evidence="4">ChiGjej6B6-1540</strain>
    </source>
</reference>
<dbReference type="EMBL" id="DXGA01000210">
    <property type="protein sequence ID" value="HIW94787.1"/>
    <property type="molecule type" value="Genomic_DNA"/>
</dbReference>
<dbReference type="PANTHER" id="PTHR37300">
    <property type="entry name" value="UPF0291 PROTEIN CBO2609/CLC_2481"/>
    <property type="match status" value="1"/>
</dbReference>
<organism evidence="4 5">
    <name type="scientific">Candidatus Flavonifractor merdipullorum</name>
    <dbReference type="NCBI Taxonomy" id="2838590"/>
    <lineage>
        <taxon>Bacteria</taxon>
        <taxon>Bacillati</taxon>
        <taxon>Bacillota</taxon>
        <taxon>Clostridia</taxon>
        <taxon>Eubacteriales</taxon>
        <taxon>Oscillospiraceae</taxon>
        <taxon>Flavonifractor</taxon>
    </lineage>
</organism>
<evidence type="ECO:0000313" key="4">
    <source>
        <dbReference type="EMBL" id="HIW94787.1"/>
    </source>
</evidence>
<gene>
    <name evidence="4" type="ORF">H9868_09670</name>
</gene>
<dbReference type="Pfam" id="PF05979">
    <property type="entry name" value="DUF896"/>
    <property type="match status" value="1"/>
</dbReference>
<keyword evidence="1 2" id="KW-0963">Cytoplasm</keyword>
<dbReference type="InterPro" id="IPR009242">
    <property type="entry name" value="DUF896"/>
</dbReference>
<dbReference type="PANTHER" id="PTHR37300:SF1">
    <property type="entry name" value="UPF0291 PROTEIN YNZC"/>
    <property type="match status" value="1"/>
</dbReference>
<name>A0A9D1RW20_9FIRM</name>
<dbReference type="SUPFAM" id="SSF158221">
    <property type="entry name" value="YnzC-like"/>
    <property type="match status" value="1"/>
</dbReference>
<dbReference type="Proteomes" id="UP000824192">
    <property type="component" value="Unassembled WGS sequence"/>
</dbReference>